<proteinExistence type="predicted"/>
<dbReference type="Proteomes" id="UP000807306">
    <property type="component" value="Unassembled WGS sequence"/>
</dbReference>
<evidence type="ECO:0000313" key="2">
    <source>
        <dbReference type="Proteomes" id="UP000807306"/>
    </source>
</evidence>
<protein>
    <recommendedName>
        <fullName evidence="3">F-box domain-containing protein</fullName>
    </recommendedName>
</protein>
<keyword evidence="2" id="KW-1185">Reference proteome</keyword>
<dbReference type="EMBL" id="MU157860">
    <property type="protein sequence ID" value="KAF9527580.1"/>
    <property type="molecule type" value="Genomic_DNA"/>
</dbReference>
<comment type="caution">
    <text evidence="1">The sequence shown here is derived from an EMBL/GenBank/DDBJ whole genome shotgun (WGS) entry which is preliminary data.</text>
</comment>
<gene>
    <name evidence="1" type="ORF">CPB83DRAFT_907582</name>
</gene>
<sequence length="460" mass="52133">MPLRYAEDVPSEIWEKCWTFAERYNLPALSLTCRLFNDICKPKLFEQLVFNLPNPRLESFYSAAPILYSLKRRYKELSSNGQLNKHLRTETYRALLDLINSSISQFSRLQRISIGPVPLGAELMENLRSLQQLDRVHLDTAAGLDLPDSTPPLRVSEFNYHEYALNRTLPTPKLPIIISSEHLQHMWLSGPYAYDILYSFICHGRPFERLRSLLFPMKSSDILLFFDFLLICPVLEKLRIKNFQNLAHVVSAQLPAIPTSAAPRLTDYMGPDAIAAALAPGRPMSTTVMVNPASAIHKLTTTDYASLGRSSPPIASLSLGLRYMNRAAFHDLARYLPQLQKFTVHIEAMGSIIPEDAITYLDLLSELKSGTVPLPQALRALGLRPYPHFTSIAQSYPINEQRRLLATLSSRYLELREASLGIPCVDWKKQGSVDSRCQESVWVQSKIADMFPDFCRDTHP</sequence>
<evidence type="ECO:0000313" key="1">
    <source>
        <dbReference type="EMBL" id="KAF9527580.1"/>
    </source>
</evidence>
<evidence type="ECO:0008006" key="3">
    <source>
        <dbReference type="Google" id="ProtNLM"/>
    </source>
</evidence>
<accession>A0A9P6EEI9</accession>
<organism evidence="1 2">
    <name type="scientific">Crepidotus variabilis</name>
    <dbReference type="NCBI Taxonomy" id="179855"/>
    <lineage>
        <taxon>Eukaryota</taxon>
        <taxon>Fungi</taxon>
        <taxon>Dikarya</taxon>
        <taxon>Basidiomycota</taxon>
        <taxon>Agaricomycotina</taxon>
        <taxon>Agaricomycetes</taxon>
        <taxon>Agaricomycetidae</taxon>
        <taxon>Agaricales</taxon>
        <taxon>Agaricineae</taxon>
        <taxon>Crepidotaceae</taxon>
        <taxon>Crepidotus</taxon>
    </lineage>
</organism>
<reference evidence="1" key="1">
    <citation type="submission" date="2020-11" db="EMBL/GenBank/DDBJ databases">
        <authorList>
            <consortium name="DOE Joint Genome Institute"/>
            <person name="Ahrendt S."/>
            <person name="Riley R."/>
            <person name="Andreopoulos W."/>
            <person name="Labutti K."/>
            <person name="Pangilinan J."/>
            <person name="Ruiz-Duenas F.J."/>
            <person name="Barrasa J.M."/>
            <person name="Sanchez-Garcia M."/>
            <person name="Camarero S."/>
            <person name="Miyauchi S."/>
            <person name="Serrano A."/>
            <person name="Linde D."/>
            <person name="Babiker R."/>
            <person name="Drula E."/>
            <person name="Ayuso-Fernandez I."/>
            <person name="Pacheco R."/>
            <person name="Padilla G."/>
            <person name="Ferreira P."/>
            <person name="Barriuso J."/>
            <person name="Kellner H."/>
            <person name="Castanera R."/>
            <person name="Alfaro M."/>
            <person name="Ramirez L."/>
            <person name="Pisabarro A.G."/>
            <person name="Kuo A."/>
            <person name="Tritt A."/>
            <person name="Lipzen A."/>
            <person name="He G."/>
            <person name="Yan M."/>
            <person name="Ng V."/>
            <person name="Cullen D."/>
            <person name="Martin F."/>
            <person name="Rosso M.-N."/>
            <person name="Henrissat B."/>
            <person name="Hibbett D."/>
            <person name="Martinez A.T."/>
            <person name="Grigoriev I.V."/>
        </authorList>
    </citation>
    <scope>NUCLEOTIDE SEQUENCE</scope>
    <source>
        <strain evidence="1">CBS 506.95</strain>
    </source>
</reference>
<dbReference type="AlphaFoldDB" id="A0A9P6EEI9"/>
<dbReference type="OrthoDB" id="2998531at2759"/>
<name>A0A9P6EEI9_9AGAR</name>